<dbReference type="EMBL" id="KZ345201">
    <property type="protein sequence ID" value="PIO74931.1"/>
    <property type="molecule type" value="Genomic_DNA"/>
</dbReference>
<organism evidence="11 12">
    <name type="scientific">Teladorsagia circumcincta</name>
    <name type="common">Brown stomach worm</name>
    <name type="synonym">Ostertagia circumcincta</name>
    <dbReference type="NCBI Taxonomy" id="45464"/>
    <lineage>
        <taxon>Eukaryota</taxon>
        <taxon>Metazoa</taxon>
        <taxon>Ecdysozoa</taxon>
        <taxon>Nematoda</taxon>
        <taxon>Chromadorea</taxon>
        <taxon>Rhabditida</taxon>
        <taxon>Rhabditina</taxon>
        <taxon>Rhabditomorpha</taxon>
        <taxon>Strongyloidea</taxon>
        <taxon>Trichostrongylidae</taxon>
        <taxon>Teladorsagia</taxon>
    </lineage>
</organism>
<proteinExistence type="inferred from homology"/>
<dbReference type="Pfam" id="PF14943">
    <property type="entry name" value="MRP-S26"/>
    <property type="match status" value="1"/>
</dbReference>
<dbReference type="AlphaFoldDB" id="A0A2G9UXG3"/>
<keyword evidence="5" id="KW-0496">Mitochondrion</keyword>
<protein>
    <recommendedName>
        <fullName evidence="7">Small ribosomal subunit protein mS26</fullName>
    </recommendedName>
    <alternativeName>
        <fullName evidence="8">28S ribosomal protein S26, mitochondrial</fullName>
    </alternativeName>
</protein>
<keyword evidence="3" id="KW-0809">Transit peptide</keyword>
<evidence type="ECO:0000256" key="2">
    <source>
        <dbReference type="ARBA" id="ARBA00009672"/>
    </source>
</evidence>
<dbReference type="OrthoDB" id="5877983at2759"/>
<evidence type="ECO:0000256" key="6">
    <source>
        <dbReference type="ARBA" id="ARBA00023274"/>
    </source>
</evidence>
<keyword evidence="6" id="KW-0687">Ribonucleoprotein</keyword>
<gene>
    <name evidence="11" type="ORF">TELCIR_03049</name>
</gene>
<evidence type="ECO:0000256" key="7">
    <source>
        <dbReference type="ARBA" id="ARBA00035138"/>
    </source>
</evidence>
<comment type="subcellular location">
    <subcellularLocation>
        <location evidence="1">Mitochondrion</location>
    </subcellularLocation>
</comment>
<feature type="compositionally biased region" description="Basic and acidic residues" evidence="10">
    <location>
        <begin position="192"/>
        <end position="209"/>
    </location>
</feature>
<evidence type="ECO:0000313" key="12">
    <source>
        <dbReference type="Proteomes" id="UP000230423"/>
    </source>
</evidence>
<comment type="similarity">
    <text evidence="2">Belongs to the mitochondrion-specific ribosomal protein mS26 family.</text>
</comment>
<reference evidence="11 12" key="1">
    <citation type="submission" date="2015-09" db="EMBL/GenBank/DDBJ databases">
        <title>Draft genome of the parasitic nematode Teladorsagia circumcincta isolate WARC Sus (inbred).</title>
        <authorList>
            <person name="Mitreva M."/>
        </authorList>
    </citation>
    <scope>NUCLEOTIDE SEQUENCE [LARGE SCALE GENOMIC DNA]</scope>
    <source>
        <strain evidence="11 12">S</strain>
    </source>
</reference>
<feature type="coiled-coil region" evidence="9">
    <location>
        <begin position="44"/>
        <end position="119"/>
    </location>
</feature>
<dbReference type="GO" id="GO:0005763">
    <property type="term" value="C:mitochondrial small ribosomal subunit"/>
    <property type="evidence" value="ECO:0007669"/>
    <property type="project" value="InterPro"/>
</dbReference>
<evidence type="ECO:0000256" key="5">
    <source>
        <dbReference type="ARBA" id="ARBA00023128"/>
    </source>
</evidence>
<evidence type="ECO:0000256" key="4">
    <source>
        <dbReference type="ARBA" id="ARBA00022980"/>
    </source>
</evidence>
<dbReference type="InterPro" id="IPR026140">
    <property type="entry name" value="Ribosomal_mS26"/>
</dbReference>
<name>A0A2G9UXG3_TELCI</name>
<keyword evidence="12" id="KW-1185">Reference proteome</keyword>
<dbReference type="PANTHER" id="PTHR21035:SF2">
    <property type="entry name" value="SMALL RIBOSOMAL SUBUNIT PROTEIN MS26"/>
    <property type="match status" value="1"/>
</dbReference>
<accession>A0A2G9UXG3</accession>
<evidence type="ECO:0000256" key="1">
    <source>
        <dbReference type="ARBA" id="ARBA00004173"/>
    </source>
</evidence>
<evidence type="ECO:0000256" key="3">
    <source>
        <dbReference type="ARBA" id="ARBA00022946"/>
    </source>
</evidence>
<keyword evidence="4" id="KW-0689">Ribosomal protein</keyword>
<sequence>MSMVLYHVVHVPWQSPEDVKELLWRRHVYNNAVISLKEIFRQELQQAEAAGKGLEAMKEEEDAELNRLIAENDRINREKAEARARKEEEEWKNTQREILNEIDEALQKQHQVAKEATAEVRDAISRSRDFVNEENLEAKILEALEHPKVYDFAIDRLGKKYYDPAPVKYQEGVPTRQKGRLFDRTLGVPKASELEEDKHSEELSEASKI</sequence>
<evidence type="ECO:0000256" key="9">
    <source>
        <dbReference type="SAM" id="Coils"/>
    </source>
</evidence>
<evidence type="ECO:0000313" key="11">
    <source>
        <dbReference type="EMBL" id="PIO74931.1"/>
    </source>
</evidence>
<evidence type="ECO:0000256" key="10">
    <source>
        <dbReference type="SAM" id="MobiDB-lite"/>
    </source>
</evidence>
<dbReference type="Proteomes" id="UP000230423">
    <property type="component" value="Unassembled WGS sequence"/>
</dbReference>
<dbReference type="PANTHER" id="PTHR21035">
    <property type="entry name" value="28S RIBOSOMAL PROTEIN S26, MITOCHONDRIAL"/>
    <property type="match status" value="1"/>
</dbReference>
<keyword evidence="9" id="KW-0175">Coiled coil</keyword>
<feature type="region of interest" description="Disordered" evidence="10">
    <location>
        <begin position="187"/>
        <end position="209"/>
    </location>
</feature>
<evidence type="ECO:0000256" key="8">
    <source>
        <dbReference type="ARBA" id="ARBA00035344"/>
    </source>
</evidence>